<dbReference type="EMBL" id="JAHQIW010005674">
    <property type="protein sequence ID" value="KAJ1366827.1"/>
    <property type="molecule type" value="Genomic_DNA"/>
</dbReference>
<accession>A0AAD5QZN9</accession>
<protein>
    <submittedName>
        <fullName evidence="1">Uncharacterized protein</fullName>
    </submittedName>
</protein>
<comment type="caution">
    <text evidence="1">The sequence shown here is derived from an EMBL/GenBank/DDBJ whole genome shotgun (WGS) entry which is preliminary data.</text>
</comment>
<name>A0AAD5QZN9_PARTN</name>
<evidence type="ECO:0000313" key="1">
    <source>
        <dbReference type="EMBL" id="KAJ1366827.1"/>
    </source>
</evidence>
<proteinExistence type="predicted"/>
<evidence type="ECO:0000313" key="2">
    <source>
        <dbReference type="Proteomes" id="UP001196413"/>
    </source>
</evidence>
<sequence>MGQQLWSDNHHPTALHTLLVCYANRKSSQALIELTVANAEKKCDTKGPDVNI</sequence>
<gene>
    <name evidence="1" type="ORF">KIN20_027599</name>
</gene>
<reference evidence="1" key="1">
    <citation type="submission" date="2021-06" db="EMBL/GenBank/DDBJ databases">
        <title>Parelaphostrongylus tenuis whole genome reference sequence.</title>
        <authorList>
            <person name="Garwood T.J."/>
            <person name="Larsen P.A."/>
            <person name="Fountain-Jones N.M."/>
            <person name="Garbe J.R."/>
            <person name="Macchietto M.G."/>
            <person name="Kania S.A."/>
            <person name="Gerhold R.W."/>
            <person name="Richards J.E."/>
            <person name="Wolf T.M."/>
        </authorList>
    </citation>
    <scope>NUCLEOTIDE SEQUENCE</scope>
    <source>
        <strain evidence="1">MNPRO001-30</strain>
        <tissue evidence="1">Meninges</tissue>
    </source>
</reference>
<organism evidence="1 2">
    <name type="scientific">Parelaphostrongylus tenuis</name>
    <name type="common">Meningeal worm</name>
    <dbReference type="NCBI Taxonomy" id="148309"/>
    <lineage>
        <taxon>Eukaryota</taxon>
        <taxon>Metazoa</taxon>
        <taxon>Ecdysozoa</taxon>
        <taxon>Nematoda</taxon>
        <taxon>Chromadorea</taxon>
        <taxon>Rhabditida</taxon>
        <taxon>Rhabditina</taxon>
        <taxon>Rhabditomorpha</taxon>
        <taxon>Strongyloidea</taxon>
        <taxon>Metastrongylidae</taxon>
        <taxon>Parelaphostrongylus</taxon>
    </lineage>
</organism>
<dbReference type="Proteomes" id="UP001196413">
    <property type="component" value="Unassembled WGS sequence"/>
</dbReference>
<keyword evidence="2" id="KW-1185">Reference proteome</keyword>
<dbReference type="AlphaFoldDB" id="A0AAD5QZN9"/>